<evidence type="ECO:0000313" key="3">
    <source>
        <dbReference type="Proteomes" id="UP000031488"/>
    </source>
</evidence>
<sequence length="130" mass="13753">MTHYPYMIQAGGFPQAGRPAKKPSVVPGILLIIAGVLGLGVGLCILVIPMLLFLIGGGGNVDAFDDFASGFYRTGFVVAVISVLVLIGGIVLTTVVARKRRRMRPQVWMVMPPGGPQFQQTPGGPPAPRR</sequence>
<dbReference type="AlphaFoldDB" id="A0A0B9ANZ2"/>
<feature type="transmembrane region" description="Helical" evidence="1">
    <location>
        <begin position="28"/>
        <end position="55"/>
    </location>
</feature>
<accession>A0A0B9ANZ2</accession>
<keyword evidence="1" id="KW-1133">Transmembrane helix</keyword>
<evidence type="ECO:0000313" key="2">
    <source>
        <dbReference type="EMBL" id="KHS51050.1"/>
    </source>
</evidence>
<proteinExistence type="predicted"/>
<dbReference type="RefSeq" id="WP_152609690.1">
    <property type="nucleotide sequence ID" value="NZ_JTJZ01000022.1"/>
</dbReference>
<keyword evidence="1" id="KW-0812">Transmembrane</keyword>
<feature type="transmembrane region" description="Helical" evidence="1">
    <location>
        <begin position="75"/>
        <end position="97"/>
    </location>
</feature>
<keyword evidence="1" id="KW-0472">Membrane</keyword>
<keyword evidence="3" id="KW-1185">Reference proteome</keyword>
<name>A0A0B9ANZ2_BRELN</name>
<dbReference type="EMBL" id="JTJZ01000022">
    <property type="protein sequence ID" value="KHS51050.1"/>
    <property type="molecule type" value="Genomic_DNA"/>
</dbReference>
<gene>
    <name evidence="2" type="ORF">AE0388_3122</name>
</gene>
<reference evidence="2 3" key="1">
    <citation type="submission" date="2014-11" db="EMBL/GenBank/DDBJ databases">
        <title>Draft Genome Sequence of Brevibacterium linens AE038-8.</title>
        <authorList>
            <person name="Maizel D."/>
            <person name="Utturkar S.M."/>
            <person name="Brown S.D."/>
            <person name="Ferrero M."/>
            <person name="Rosen B.P."/>
        </authorList>
    </citation>
    <scope>NUCLEOTIDE SEQUENCE [LARGE SCALE GENOMIC DNA]</scope>
    <source>
        <strain evidence="2 3">AE038-8</strain>
    </source>
</reference>
<dbReference type="Proteomes" id="UP000031488">
    <property type="component" value="Unassembled WGS sequence"/>
</dbReference>
<organism evidence="2 3">
    <name type="scientific">Brevibacterium linens</name>
    <dbReference type="NCBI Taxonomy" id="1703"/>
    <lineage>
        <taxon>Bacteria</taxon>
        <taxon>Bacillati</taxon>
        <taxon>Actinomycetota</taxon>
        <taxon>Actinomycetes</taxon>
        <taxon>Micrococcales</taxon>
        <taxon>Brevibacteriaceae</taxon>
        <taxon>Brevibacterium</taxon>
    </lineage>
</organism>
<evidence type="ECO:0000256" key="1">
    <source>
        <dbReference type="SAM" id="Phobius"/>
    </source>
</evidence>
<protein>
    <submittedName>
        <fullName evidence="2">Uncharacterized protein</fullName>
    </submittedName>
</protein>
<comment type="caution">
    <text evidence="2">The sequence shown here is derived from an EMBL/GenBank/DDBJ whole genome shotgun (WGS) entry which is preliminary data.</text>
</comment>